<dbReference type="AlphaFoldDB" id="A0A8S4C0G8"/>
<organism evidence="3 4">
    <name type="scientific">Menidia menidia</name>
    <name type="common">Atlantic silverside</name>
    <dbReference type="NCBI Taxonomy" id="238744"/>
    <lineage>
        <taxon>Eukaryota</taxon>
        <taxon>Metazoa</taxon>
        <taxon>Chordata</taxon>
        <taxon>Craniata</taxon>
        <taxon>Vertebrata</taxon>
        <taxon>Euteleostomi</taxon>
        <taxon>Actinopterygii</taxon>
        <taxon>Neopterygii</taxon>
        <taxon>Teleostei</taxon>
        <taxon>Neoteleostei</taxon>
        <taxon>Acanthomorphata</taxon>
        <taxon>Ovalentaria</taxon>
        <taxon>Atherinomorphae</taxon>
        <taxon>Atheriniformes</taxon>
        <taxon>Atherinopsidae</taxon>
        <taxon>Menidiinae</taxon>
        <taxon>Menidia</taxon>
    </lineage>
</organism>
<dbReference type="Proteomes" id="UP000677803">
    <property type="component" value="Unassembled WGS sequence"/>
</dbReference>
<dbReference type="PANTHER" id="PTHR47272:SF1">
    <property type="entry name" value="PIGGYBAC TRANSPOSABLE ELEMENT-DERIVED PROTEIN 3-LIKE"/>
    <property type="match status" value="1"/>
</dbReference>
<feature type="region of interest" description="Disordered" evidence="1">
    <location>
        <begin position="79"/>
        <end position="161"/>
    </location>
</feature>
<protein>
    <submittedName>
        <fullName evidence="3">(Atlantic silverside) hypothetical protein</fullName>
    </submittedName>
</protein>
<dbReference type="Pfam" id="PF13843">
    <property type="entry name" value="DDE_Tnp_1_7"/>
    <property type="match status" value="1"/>
</dbReference>
<feature type="compositionally biased region" description="Acidic residues" evidence="1">
    <location>
        <begin position="128"/>
        <end position="145"/>
    </location>
</feature>
<dbReference type="OrthoDB" id="123207at2759"/>
<reference evidence="3" key="1">
    <citation type="submission" date="2021-05" db="EMBL/GenBank/DDBJ databases">
        <authorList>
            <person name="Tigano A."/>
        </authorList>
    </citation>
    <scope>NUCLEOTIDE SEQUENCE</scope>
</reference>
<dbReference type="EMBL" id="CAJRST010041110">
    <property type="protein sequence ID" value="CAG6022016.1"/>
    <property type="molecule type" value="Genomic_DNA"/>
</dbReference>
<sequence>MQCEASFVASHVVFNKTTQASKRGFIDTPPYYSTLEGVCNVANWHALFGQEKSALVIPAVLQTSWTNLMDTTSAANNREDYRIVQEIPSDSSDDDYSDDSDDEWLPKNNRDIGNEDDEGEPDSRDAESQDADSQDGEGQDDEGQDAENGQHDEGAVENVHVVPAQRNVRKTPQAREYVWKLQDNDFDGDLLPFLGDWRVNVQGREPIDFFSHLFPIALIDESYETNMYALQKGKENLAVTSEEMHIFLGINMVMGYIRYPRARMYWSSEDGLRLGIIADAMSVNRYEQILSYLHFVNNYTYQPANTDRLFKEEAVAVTSRTRPDCKICSGFCHQCPGTVPLVTVFGLIKDIFVIDSSYVAFEYQRYETLNLSPELLAYKVAVPNVAQV</sequence>
<evidence type="ECO:0000313" key="4">
    <source>
        <dbReference type="Proteomes" id="UP000677803"/>
    </source>
</evidence>
<proteinExistence type="predicted"/>
<comment type="caution">
    <text evidence="3">The sequence shown here is derived from an EMBL/GenBank/DDBJ whole genome shotgun (WGS) entry which is preliminary data.</text>
</comment>
<feature type="compositionally biased region" description="Acidic residues" evidence="1">
    <location>
        <begin position="91"/>
        <end position="103"/>
    </location>
</feature>
<name>A0A8S4C0G8_9TELE</name>
<feature type="domain" description="PiggyBac transposable element-derived protein" evidence="2">
    <location>
        <begin position="206"/>
        <end position="312"/>
    </location>
</feature>
<dbReference type="InterPro" id="IPR029526">
    <property type="entry name" value="PGBD"/>
</dbReference>
<evidence type="ECO:0000256" key="1">
    <source>
        <dbReference type="SAM" id="MobiDB-lite"/>
    </source>
</evidence>
<evidence type="ECO:0000313" key="3">
    <source>
        <dbReference type="EMBL" id="CAG6022016.1"/>
    </source>
</evidence>
<gene>
    <name evidence="3" type="ORF">MMEN_LOCUS22205</name>
</gene>
<keyword evidence="4" id="KW-1185">Reference proteome</keyword>
<feature type="compositionally biased region" description="Basic and acidic residues" evidence="1">
    <location>
        <begin position="104"/>
        <end position="113"/>
    </location>
</feature>
<evidence type="ECO:0000259" key="2">
    <source>
        <dbReference type="Pfam" id="PF13843"/>
    </source>
</evidence>
<accession>A0A8S4C0G8</accession>
<dbReference type="PANTHER" id="PTHR47272">
    <property type="entry name" value="DDE_TNP_1_7 DOMAIN-CONTAINING PROTEIN"/>
    <property type="match status" value="1"/>
</dbReference>